<protein>
    <recommendedName>
        <fullName evidence="4">DUF4221 domain-containing protein</fullName>
    </recommendedName>
</protein>
<feature type="chain" id="PRO_5011436705" description="DUF4221 domain-containing protein" evidence="1">
    <location>
        <begin position="20"/>
        <end position="383"/>
    </location>
</feature>
<dbReference type="AlphaFoldDB" id="A0A1I7ANJ9"/>
<proteinExistence type="predicted"/>
<dbReference type="PROSITE" id="PS51257">
    <property type="entry name" value="PROKAR_LIPOPROTEIN"/>
    <property type="match status" value="1"/>
</dbReference>
<keyword evidence="3" id="KW-1185">Reference proteome</keyword>
<dbReference type="InterPro" id="IPR025316">
    <property type="entry name" value="DUF4221"/>
</dbReference>
<evidence type="ECO:0000256" key="1">
    <source>
        <dbReference type="SAM" id="SignalP"/>
    </source>
</evidence>
<dbReference type="STRING" id="305507.SAMN04489724_2093"/>
<organism evidence="2 3">
    <name type="scientific">Algoriphagus locisalis</name>
    <dbReference type="NCBI Taxonomy" id="305507"/>
    <lineage>
        <taxon>Bacteria</taxon>
        <taxon>Pseudomonadati</taxon>
        <taxon>Bacteroidota</taxon>
        <taxon>Cytophagia</taxon>
        <taxon>Cytophagales</taxon>
        <taxon>Cyclobacteriaceae</taxon>
        <taxon>Algoriphagus</taxon>
    </lineage>
</organism>
<sequence length="383" mass="43419">MKRLLTVSFLALLSACAGKEPESTEQKNILENLTYSVDTLVVDAGEDFLNLSRGLGEFGLSDDKKRLFFFESEPPKLVEVDLENLKVLKKTEFEVEGPDGIGSYLSGLEIGPTGNLYINSYATVGIFGQNGKKLQDLKFFPSGIDSALAENNRTLFSRAVYDFDSRKIYSQPTFQDAQDHILLILDPETQTAQSLPIPKMKIVDDYSGTFTIESGGSSMISFYAVASFFTFFPGELILSTGAMSSIYRYNIQTEELAFIDIQHQSVPNVMKIEIPKNTSDPKEASDIQNKIFEHINFMEMLWDESRQLYFRFGLKTFRGETKDDPTTFEYYLFAYDRDFKVLGETKLNTIEGLLSKTFFKDGKLYSYVNIDDELGFAVFTFDF</sequence>
<dbReference type="Proteomes" id="UP000199673">
    <property type="component" value="Unassembled WGS sequence"/>
</dbReference>
<accession>A0A1I7ANJ9</accession>
<feature type="signal peptide" evidence="1">
    <location>
        <begin position="1"/>
        <end position="19"/>
    </location>
</feature>
<evidence type="ECO:0000313" key="2">
    <source>
        <dbReference type="EMBL" id="SFT76436.1"/>
    </source>
</evidence>
<dbReference type="OrthoDB" id="833511at2"/>
<dbReference type="SUPFAM" id="SSF63829">
    <property type="entry name" value="Calcium-dependent phosphotriesterase"/>
    <property type="match status" value="1"/>
</dbReference>
<keyword evidence="1" id="KW-0732">Signal</keyword>
<evidence type="ECO:0008006" key="4">
    <source>
        <dbReference type="Google" id="ProtNLM"/>
    </source>
</evidence>
<gene>
    <name evidence="2" type="ORF">SAMN04489724_2093</name>
</gene>
<dbReference type="RefSeq" id="WP_091692596.1">
    <property type="nucleotide sequence ID" value="NZ_FPBF01000002.1"/>
</dbReference>
<evidence type="ECO:0000313" key="3">
    <source>
        <dbReference type="Proteomes" id="UP000199673"/>
    </source>
</evidence>
<reference evidence="3" key="1">
    <citation type="submission" date="2016-10" db="EMBL/GenBank/DDBJ databases">
        <authorList>
            <person name="Varghese N."/>
            <person name="Submissions S."/>
        </authorList>
    </citation>
    <scope>NUCLEOTIDE SEQUENCE [LARGE SCALE GENOMIC DNA]</scope>
    <source>
        <strain evidence="3">DSM 23445</strain>
    </source>
</reference>
<name>A0A1I7ANJ9_9BACT</name>
<dbReference type="Pfam" id="PF13970">
    <property type="entry name" value="DUF4221"/>
    <property type="match status" value="1"/>
</dbReference>
<dbReference type="EMBL" id="FPBF01000002">
    <property type="protein sequence ID" value="SFT76436.1"/>
    <property type="molecule type" value="Genomic_DNA"/>
</dbReference>